<sequence>MNLAIVLQKPMNKAKTRLKNWLSLYERIGLADSMLYDVLNTLSKVSSIDAVGIVTSDARAIAIAKQFGVHIFHEGEDALGMNQAIQFVVETLPRDVQHLFIFPADIPLISCDEITNLVKMVKNHSVSVIPCKKGTGTNVLVLSPPGVIQTAFGLNSREEHCLLAKKAGLHYWVFHSSSLSLDIDTIDDLLLLKTMGQGTKTKDFLERNQIFKC</sequence>
<comment type="caution">
    <text evidence="5">The sequence shown here is derived from an EMBL/GenBank/DDBJ whole genome shotgun (WGS) entry which is preliminary data.</text>
</comment>
<dbReference type="PANTHER" id="PTHR40392">
    <property type="entry name" value="2-PHOSPHO-L-LACTATE GUANYLYLTRANSFERASE"/>
    <property type="match status" value="1"/>
</dbReference>
<name>A0A372LF05_9BACI</name>
<dbReference type="OrthoDB" id="285216at2"/>
<dbReference type="Gene3D" id="3.90.550.10">
    <property type="entry name" value="Spore Coat Polysaccharide Biosynthesis Protein SpsA, Chain A"/>
    <property type="match status" value="1"/>
</dbReference>
<evidence type="ECO:0000256" key="3">
    <source>
        <dbReference type="ARBA" id="ARBA00022741"/>
    </source>
</evidence>
<dbReference type="InterPro" id="IPR029044">
    <property type="entry name" value="Nucleotide-diphossugar_trans"/>
</dbReference>
<dbReference type="GO" id="GO:0043814">
    <property type="term" value="F:phospholactate guanylyltransferase activity"/>
    <property type="evidence" value="ECO:0007669"/>
    <property type="project" value="UniProtKB-EC"/>
</dbReference>
<dbReference type="AlphaFoldDB" id="A0A372LF05"/>
<evidence type="ECO:0000313" key="5">
    <source>
        <dbReference type="EMBL" id="RFU64870.1"/>
    </source>
</evidence>
<dbReference type="Pfam" id="PF01983">
    <property type="entry name" value="CofC"/>
    <property type="match status" value="1"/>
</dbReference>
<reference evidence="5 6" key="1">
    <citation type="submission" date="2018-08" db="EMBL/GenBank/DDBJ databases">
        <title>Bacillus chawlae sp. nov., Bacillus glennii sp. nov., and Bacillus saganii sp. nov. Isolated from the Vehicle Assembly Building at Kennedy Space Center where the Viking Spacecraft were Assembled.</title>
        <authorList>
            <person name="Seuylemezian A."/>
            <person name="Vaishampayan P."/>
        </authorList>
    </citation>
    <scope>NUCLEOTIDE SEQUENCE [LARGE SCALE GENOMIC DNA]</scope>
    <source>
        <strain evidence="5 6">V44-8</strain>
    </source>
</reference>
<protein>
    <submittedName>
        <fullName evidence="5">2-phospho-L-lactate guanylyltransferase</fullName>
        <ecNumber evidence="5">2.7.7.68</ecNumber>
    </submittedName>
</protein>
<dbReference type="PANTHER" id="PTHR40392:SF1">
    <property type="entry name" value="2-PHOSPHO-L-LACTATE GUANYLYLTRANSFERASE"/>
    <property type="match status" value="1"/>
</dbReference>
<keyword evidence="1 5" id="KW-0808">Transferase</keyword>
<evidence type="ECO:0000256" key="2">
    <source>
        <dbReference type="ARBA" id="ARBA00022695"/>
    </source>
</evidence>
<dbReference type="EMBL" id="QVTD01000003">
    <property type="protein sequence ID" value="RFU64870.1"/>
    <property type="molecule type" value="Genomic_DNA"/>
</dbReference>
<dbReference type="Proteomes" id="UP000262939">
    <property type="component" value="Unassembled WGS sequence"/>
</dbReference>
<keyword evidence="6" id="KW-1185">Reference proteome</keyword>
<organism evidence="5 6">
    <name type="scientific">Peribacillus glennii</name>
    <dbReference type="NCBI Taxonomy" id="2303991"/>
    <lineage>
        <taxon>Bacteria</taxon>
        <taxon>Bacillati</taxon>
        <taxon>Bacillota</taxon>
        <taxon>Bacilli</taxon>
        <taxon>Bacillales</taxon>
        <taxon>Bacillaceae</taxon>
        <taxon>Peribacillus</taxon>
    </lineage>
</organism>
<keyword evidence="2 5" id="KW-0548">Nucleotidyltransferase</keyword>
<keyword evidence="3" id="KW-0547">Nucleotide-binding</keyword>
<gene>
    <name evidence="5" type="primary">cofC</name>
    <name evidence="5" type="ORF">D0466_02815</name>
</gene>
<evidence type="ECO:0000256" key="1">
    <source>
        <dbReference type="ARBA" id="ARBA00022679"/>
    </source>
</evidence>
<keyword evidence="4" id="KW-0342">GTP-binding</keyword>
<evidence type="ECO:0000313" key="6">
    <source>
        <dbReference type="Proteomes" id="UP000262939"/>
    </source>
</evidence>
<dbReference type="EC" id="2.7.7.68" evidence="5"/>
<dbReference type="GO" id="GO:0005525">
    <property type="term" value="F:GTP binding"/>
    <property type="evidence" value="ECO:0007669"/>
    <property type="project" value="UniProtKB-KW"/>
</dbReference>
<dbReference type="SUPFAM" id="SSF53448">
    <property type="entry name" value="Nucleotide-diphospho-sugar transferases"/>
    <property type="match status" value="1"/>
</dbReference>
<proteinExistence type="inferred from homology"/>
<accession>A0A372LF05</accession>
<dbReference type="HAMAP" id="MF_02114">
    <property type="entry name" value="CofC"/>
    <property type="match status" value="1"/>
</dbReference>
<evidence type="ECO:0000256" key="4">
    <source>
        <dbReference type="ARBA" id="ARBA00023134"/>
    </source>
</evidence>
<dbReference type="RefSeq" id="WP_117321046.1">
    <property type="nucleotide sequence ID" value="NZ_QVTD01000003.1"/>
</dbReference>
<dbReference type="InterPro" id="IPR002835">
    <property type="entry name" value="CofC"/>
</dbReference>
<dbReference type="NCBIfam" id="TIGR03552">
    <property type="entry name" value="F420_cofC"/>
    <property type="match status" value="1"/>
</dbReference>